<dbReference type="SUPFAM" id="SSF75304">
    <property type="entry name" value="Amidase signature (AS) enzymes"/>
    <property type="match status" value="1"/>
</dbReference>
<dbReference type="STRING" id="568069.A0A1J1J9E0"/>
<name>A0A1J1J9E0_9DIPT</name>
<comment type="similarity">
    <text evidence="1">Belongs to the amidase family.</text>
</comment>
<evidence type="ECO:0000256" key="1">
    <source>
        <dbReference type="ARBA" id="ARBA00009199"/>
    </source>
</evidence>
<dbReference type="Pfam" id="PF01425">
    <property type="entry name" value="Amidase"/>
    <property type="match status" value="1"/>
</dbReference>
<reference evidence="4 5" key="1">
    <citation type="submission" date="2015-04" db="EMBL/GenBank/DDBJ databases">
        <authorList>
            <person name="Syromyatnikov M.Y."/>
            <person name="Popov V.N."/>
        </authorList>
    </citation>
    <scope>NUCLEOTIDE SEQUENCE [LARGE SCALE GENOMIC DNA]</scope>
</reference>
<evidence type="ECO:0000313" key="5">
    <source>
        <dbReference type="Proteomes" id="UP000183832"/>
    </source>
</evidence>
<evidence type="ECO:0000313" key="4">
    <source>
        <dbReference type="EMBL" id="CRL07625.1"/>
    </source>
</evidence>
<dbReference type="InterPro" id="IPR036928">
    <property type="entry name" value="AS_sf"/>
</dbReference>
<dbReference type="GO" id="GO:0012505">
    <property type="term" value="C:endomembrane system"/>
    <property type="evidence" value="ECO:0007669"/>
    <property type="project" value="TreeGrafter"/>
</dbReference>
<feature type="active site" description="Acyl-ester intermediate" evidence="2">
    <location>
        <position position="225"/>
    </location>
</feature>
<dbReference type="AlphaFoldDB" id="A0A1J1J9E0"/>
<evidence type="ECO:0000259" key="3">
    <source>
        <dbReference type="Pfam" id="PF01425"/>
    </source>
</evidence>
<sequence>MSFIIRKIMRYSMYVFYIVVKPYSMYFCNKIPNKKLPPIKNELLRIPGVKLAEMIRNQNVKCEDVIKAYINRCLEVNPVLNAIVEDRFDDALEEAREIDRQIQSAFKTIDDMKKETPLLGLPLTVKESIQVQGLSNTAGRCYKKKQIAKEDAPIVKNARKHGAVILCVTNTPELCLCWETYNKNSGTTKNPYDVRRTPGGSSGGEAALIGAGASLFGLGSDVAGSIRLPAMFVGIYGHKPSPYVCCPYGHNPQSDDKRWPDYFTTGPLARYAEDLPLLLNAVREQNGPSLQLFKEIDVKKIRFHFMTDDHSGMTRNISPCIRESLFKVANHFNAREANIPLMIWGFDICMSTMMPMPFDTIYTKTEEGQKPKTEAMEILRYVTGRSQSTLTSVLISTFQFVTKNIPKARKRKLEKIKEKLSEEMLKLLGDDGVLLYPTFPTSANNHFEIFHKLMDPSFLMVFNALGLPVTQVHTGFDKHKLPIGLQVVASPGNDHITLAIANEIQKIFGGWIPADEVEAKLSNN</sequence>
<evidence type="ECO:0000256" key="2">
    <source>
        <dbReference type="PIRSR" id="PIRSR001221-1"/>
    </source>
</evidence>
<dbReference type="InterPro" id="IPR020556">
    <property type="entry name" value="Amidase_CS"/>
</dbReference>
<keyword evidence="5" id="KW-1185">Reference proteome</keyword>
<dbReference type="Gene3D" id="3.90.1300.10">
    <property type="entry name" value="Amidase signature (AS) domain"/>
    <property type="match status" value="1"/>
</dbReference>
<organism evidence="4 5">
    <name type="scientific">Clunio marinus</name>
    <dbReference type="NCBI Taxonomy" id="568069"/>
    <lineage>
        <taxon>Eukaryota</taxon>
        <taxon>Metazoa</taxon>
        <taxon>Ecdysozoa</taxon>
        <taxon>Arthropoda</taxon>
        <taxon>Hexapoda</taxon>
        <taxon>Insecta</taxon>
        <taxon>Pterygota</taxon>
        <taxon>Neoptera</taxon>
        <taxon>Endopterygota</taxon>
        <taxon>Diptera</taxon>
        <taxon>Nematocera</taxon>
        <taxon>Chironomoidea</taxon>
        <taxon>Chironomidae</taxon>
        <taxon>Clunio</taxon>
    </lineage>
</organism>
<dbReference type="PANTHER" id="PTHR43372:SF2">
    <property type="entry name" value="IP13792P"/>
    <property type="match status" value="1"/>
</dbReference>
<dbReference type="EMBL" id="CVRI01000073">
    <property type="protein sequence ID" value="CRL07625.1"/>
    <property type="molecule type" value="Genomic_DNA"/>
</dbReference>
<dbReference type="PIRSF" id="PIRSF001221">
    <property type="entry name" value="Amidase_fungi"/>
    <property type="match status" value="1"/>
</dbReference>
<dbReference type="PANTHER" id="PTHR43372">
    <property type="entry name" value="FATTY-ACID AMIDE HYDROLASE"/>
    <property type="match status" value="1"/>
</dbReference>
<dbReference type="OrthoDB" id="6428749at2759"/>
<feature type="active site" description="Charge relay system" evidence="2">
    <location>
        <position position="126"/>
    </location>
</feature>
<feature type="domain" description="Amidase" evidence="3">
    <location>
        <begin position="64"/>
        <end position="497"/>
    </location>
</feature>
<accession>A0A1J1J9E0</accession>
<dbReference type="InterPro" id="IPR052739">
    <property type="entry name" value="FAAH2"/>
</dbReference>
<gene>
    <name evidence="4" type="ORF">CLUMA_CG020590</name>
</gene>
<dbReference type="PROSITE" id="PS00571">
    <property type="entry name" value="AMIDASES"/>
    <property type="match status" value="1"/>
</dbReference>
<dbReference type="InterPro" id="IPR023631">
    <property type="entry name" value="Amidase_dom"/>
</dbReference>
<protein>
    <submittedName>
        <fullName evidence="4">CLUMA_CG020590, isoform A</fullName>
    </submittedName>
</protein>
<dbReference type="Proteomes" id="UP000183832">
    <property type="component" value="Unassembled WGS sequence"/>
</dbReference>
<feature type="active site" description="Charge relay system" evidence="2">
    <location>
        <position position="201"/>
    </location>
</feature>
<proteinExistence type="inferred from homology"/>